<evidence type="ECO:0000313" key="3">
    <source>
        <dbReference type="EMBL" id="KAA6350694.1"/>
    </source>
</evidence>
<accession>A0A5J4SX92</accession>
<feature type="domain" description="DUF4296" evidence="2">
    <location>
        <begin position="30"/>
        <end position="112"/>
    </location>
</feature>
<name>A0A5J4SX92_9ZZZZ</name>
<dbReference type="AlphaFoldDB" id="A0A5J4SX92"/>
<evidence type="ECO:0000259" key="2">
    <source>
        <dbReference type="Pfam" id="PF14129"/>
    </source>
</evidence>
<evidence type="ECO:0000256" key="1">
    <source>
        <dbReference type="SAM" id="MobiDB-lite"/>
    </source>
</evidence>
<dbReference type="EMBL" id="SNRY01000024">
    <property type="protein sequence ID" value="KAA6350694.1"/>
    <property type="molecule type" value="Genomic_DNA"/>
</dbReference>
<protein>
    <recommendedName>
        <fullName evidence="2">DUF4296 domain-containing protein</fullName>
    </recommendedName>
</protein>
<feature type="region of interest" description="Disordered" evidence="1">
    <location>
        <begin position="265"/>
        <end position="321"/>
    </location>
</feature>
<sequence length="321" mass="38089">MKSLKSRYDWRYVLIFIFILLISGCKEKRPEEVLSETQMEKLLYDYHLAKTINEDLPYNDNYKKQLYIDYVFQKHKITEAVFDSSMVWYTRHTEVLAKIYEKINKRFKNQQEKIDRLIDIRNGKSKTSVTGDSVDVWTGQRVSFLTGYPLNNKITFLFPSDKNFEKQDSLLWQAHYRFFDSKPADSAMLAVMSMQIVYDNDSVVGMVKKVLASGKEHIGLKSDTLHIKEIRGFIYFSKKDTLERKLLLDNLALMRYHHHANDTVSKIKNDTVEKKRPEETEKEFVPPSQPIQQERKKPEEFNQRRIEKSHPRSNQEESKKK</sequence>
<dbReference type="PROSITE" id="PS51257">
    <property type="entry name" value="PROKAR_LIPOPROTEIN"/>
    <property type="match status" value="1"/>
</dbReference>
<dbReference type="InterPro" id="IPR025381">
    <property type="entry name" value="DUF4296"/>
</dbReference>
<gene>
    <name evidence="3" type="ORF">EZS27_001922</name>
</gene>
<feature type="compositionally biased region" description="Basic and acidic residues" evidence="1">
    <location>
        <begin position="265"/>
        <end position="284"/>
    </location>
</feature>
<comment type="caution">
    <text evidence="3">The sequence shown here is derived from an EMBL/GenBank/DDBJ whole genome shotgun (WGS) entry which is preliminary data.</text>
</comment>
<proteinExistence type="predicted"/>
<reference evidence="3" key="1">
    <citation type="submission" date="2019-03" db="EMBL/GenBank/DDBJ databases">
        <title>Single cell metagenomics reveals metabolic interactions within the superorganism composed of flagellate Streblomastix strix and complex community of Bacteroidetes bacteria on its surface.</title>
        <authorList>
            <person name="Treitli S.C."/>
            <person name="Kolisko M."/>
            <person name="Husnik F."/>
            <person name="Keeling P."/>
            <person name="Hampl V."/>
        </authorList>
    </citation>
    <scope>NUCLEOTIDE SEQUENCE</scope>
    <source>
        <strain evidence="3">STM</strain>
    </source>
</reference>
<feature type="compositionally biased region" description="Basic and acidic residues" evidence="1">
    <location>
        <begin position="293"/>
        <end position="321"/>
    </location>
</feature>
<organism evidence="3">
    <name type="scientific">termite gut metagenome</name>
    <dbReference type="NCBI Taxonomy" id="433724"/>
    <lineage>
        <taxon>unclassified sequences</taxon>
        <taxon>metagenomes</taxon>
        <taxon>organismal metagenomes</taxon>
    </lineage>
</organism>
<dbReference type="Pfam" id="PF14129">
    <property type="entry name" value="DUF4296"/>
    <property type="match status" value="1"/>
</dbReference>